<dbReference type="HOGENOM" id="CLU_2798384_0_0_1"/>
<sequence>MAMRIQGAPSAAMARAAHGGVGGVPRPEAPSRHEEVVVASDTAVISLTVGGMQGSFLGAGVGSCSTGG</sequence>
<protein>
    <submittedName>
        <fullName evidence="2">Uncharacterized protein</fullName>
    </submittedName>
</protein>
<dbReference type="Gramene" id="OPUNC02G08600.1">
    <property type="protein sequence ID" value="OPUNC02G08600.1"/>
    <property type="gene ID" value="OPUNC02G08600"/>
</dbReference>
<reference evidence="2" key="1">
    <citation type="submission" date="2015-04" db="UniProtKB">
        <authorList>
            <consortium name="EnsemblPlants"/>
        </authorList>
    </citation>
    <scope>IDENTIFICATION</scope>
</reference>
<reference evidence="2" key="2">
    <citation type="submission" date="2018-05" db="EMBL/GenBank/DDBJ databases">
        <title>OpunRS2 (Oryza punctata Reference Sequence Version 2).</title>
        <authorList>
            <person name="Zhang J."/>
            <person name="Kudrna D."/>
            <person name="Lee S."/>
            <person name="Talag J."/>
            <person name="Welchert J."/>
            <person name="Wing R.A."/>
        </authorList>
    </citation>
    <scope>NUCLEOTIDE SEQUENCE [LARGE SCALE GENOMIC DNA]</scope>
</reference>
<proteinExistence type="predicted"/>
<dbReference type="AlphaFoldDB" id="A0A0E0JXN5"/>
<name>A0A0E0JXN5_ORYPU</name>
<keyword evidence="3" id="KW-1185">Reference proteome</keyword>
<evidence type="ECO:0000256" key="1">
    <source>
        <dbReference type="SAM" id="MobiDB-lite"/>
    </source>
</evidence>
<evidence type="ECO:0000313" key="2">
    <source>
        <dbReference type="EnsemblPlants" id="OPUNC02G08600.1"/>
    </source>
</evidence>
<organism evidence="2">
    <name type="scientific">Oryza punctata</name>
    <name type="common">Red rice</name>
    <dbReference type="NCBI Taxonomy" id="4537"/>
    <lineage>
        <taxon>Eukaryota</taxon>
        <taxon>Viridiplantae</taxon>
        <taxon>Streptophyta</taxon>
        <taxon>Embryophyta</taxon>
        <taxon>Tracheophyta</taxon>
        <taxon>Spermatophyta</taxon>
        <taxon>Magnoliopsida</taxon>
        <taxon>Liliopsida</taxon>
        <taxon>Poales</taxon>
        <taxon>Poaceae</taxon>
        <taxon>BOP clade</taxon>
        <taxon>Oryzoideae</taxon>
        <taxon>Oryzeae</taxon>
        <taxon>Oryzinae</taxon>
        <taxon>Oryza</taxon>
    </lineage>
</organism>
<dbReference type="EnsemblPlants" id="OPUNC02G08600.1">
    <property type="protein sequence ID" value="OPUNC02G08600.1"/>
    <property type="gene ID" value="OPUNC02G08600"/>
</dbReference>
<accession>A0A0E0JXN5</accession>
<feature type="region of interest" description="Disordered" evidence="1">
    <location>
        <begin position="1"/>
        <end position="33"/>
    </location>
</feature>
<dbReference type="Proteomes" id="UP000026962">
    <property type="component" value="Chromosome 2"/>
</dbReference>
<evidence type="ECO:0000313" key="3">
    <source>
        <dbReference type="Proteomes" id="UP000026962"/>
    </source>
</evidence>